<name>A0A1G2RKF4_9BACT</name>
<evidence type="ECO:0000313" key="4">
    <source>
        <dbReference type="Proteomes" id="UP000176917"/>
    </source>
</evidence>
<feature type="compositionally biased region" description="Basic and acidic residues" evidence="1">
    <location>
        <begin position="140"/>
        <end position="153"/>
    </location>
</feature>
<reference evidence="3 4" key="1">
    <citation type="journal article" date="2016" name="Nat. Commun.">
        <title>Thousands of microbial genomes shed light on interconnected biogeochemical processes in an aquifer system.</title>
        <authorList>
            <person name="Anantharaman K."/>
            <person name="Brown C.T."/>
            <person name="Hug L.A."/>
            <person name="Sharon I."/>
            <person name="Castelle C.J."/>
            <person name="Probst A.J."/>
            <person name="Thomas B.C."/>
            <person name="Singh A."/>
            <person name="Wilkins M.J."/>
            <person name="Karaoz U."/>
            <person name="Brodie E.L."/>
            <person name="Williams K.H."/>
            <person name="Hubbard S.S."/>
            <person name="Banfield J.F."/>
        </authorList>
    </citation>
    <scope>NUCLEOTIDE SEQUENCE [LARGE SCALE GENOMIC DNA]</scope>
</reference>
<proteinExistence type="predicted"/>
<evidence type="ECO:0000256" key="1">
    <source>
        <dbReference type="SAM" id="MobiDB-lite"/>
    </source>
</evidence>
<dbReference type="EMBL" id="MHUG01000023">
    <property type="protein sequence ID" value="OHA72782.1"/>
    <property type="molecule type" value="Genomic_DNA"/>
</dbReference>
<dbReference type="InterPro" id="IPR027981">
    <property type="entry name" value="DUF4446"/>
</dbReference>
<keyword evidence="2" id="KW-1133">Transmembrane helix</keyword>
<evidence type="ECO:0000256" key="2">
    <source>
        <dbReference type="SAM" id="Phobius"/>
    </source>
</evidence>
<keyword evidence="2" id="KW-0472">Membrane</keyword>
<keyword evidence="2" id="KW-0812">Transmembrane</keyword>
<feature type="transmembrane region" description="Helical" evidence="2">
    <location>
        <begin position="7"/>
        <end position="31"/>
    </location>
</feature>
<gene>
    <name evidence="3" type="ORF">A3B24_01185</name>
</gene>
<dbReference type="STRING" id="1802461.A3B24_01185"/>
<dbReference type="Proteomes" id="UP000176917">
    <property type="component" value="Unassembled WGS sequence"/>
</dbReference>
<accession>A0A1G2RKF4</accession>
<evidence type="ECO:0000313" key="3">
    <source>
        <dbReference type="EMBL" id="OHA72782.1"/>
    </source>
</evidence>
<protein>
    <recommendedName>
        <fullName evidence="5">DUF4446 domain-containing protein</fullName>
    </recommendedName>
</protein>
<comment type="caution">
    <text evidence="3">The sequence shown here is derived from an EMBL/GenBank/DDBJ whole genome shotgun (WGS) entry which is preliminary data.</text>
</comment>
<sequence>MLISEKMAIYAVLASGALALIAIAWLIAFEIRLRRLFRGRRAKDLEDVLKETQREIRHFSEKGSEIDATFEDVEKRLKRSAQNIGLVRFNPYSDAGGNQSFSLAVLDQNRNGFVLTNLYSREASRVYAKPITGGESQHQLSEEEKEAIAKALG</sequence>
<organism evidence="3 4">
    <name type="scientific">Candidatus Wildermuthbacteria bacterium RIFCSPLOWO2_01_FULL_48_16</name>
    <dbReference type="NCBI Taxonomy" id="1802461"/>
    <lineage>
        <taxon>Bacteria</taxon>
        <taxon>Candidatus Wildermuthiibacteriota</taxon>
    </lineage>
</organism>
<feature type="region of interest" description="Disordered" evidence="1">
    <location>
        <begin position="134"/>
        <end position="153"/>
    </location>
</feature>
<evidence type="ECO:0008006" key="5">
    <source>
        <dbReference type="Google" id="ProtNLM"/>
    </source>
</evidence>
<dbReference type="AlphaFoldDB" id="A0A1G2RKF4"/>
<dbReference type="Pfam" id="PF14584">
    <property type="entry name" value="DUF4446"/>
    <property type="match status" value="1"/>
</dbReference>